<protein>
    <submittedName>
        <fullName evidence="1">Uncharacterized protein</fullName>
    </submittedName>
</protein>
<sequence length="221" mass="23297">MPVDIVKSISLAGAWGAMGILAASDGSSTHPHLNALIRGEAPLRDLADAVHHIARLHGRHPGLIDHARHHAVRPLEQDWIEAAADAFVGERTRLVRLSAAAGPLPRTPGHAESESAAAAQRHALDMLAQSDRAGCATGAAIALAIDWVSIRAMLDLAAANFGVLPSPAALPIAAETVSVVDALIREPALERAMLFGAQQLFAQHRALWDLLEARASARQRG</sequence>
<comment type="caution">
    <text evidence="1">The sequence shown here is derived from an EMBL/GenBank/DDBJ whole genome shotgun (WGS) entry which is preliminary data.</text>
</comment>
<reference evidence="1 2" key="1">
    <citation type="submission" date="2018-05" db="EMBL/GenBank/DDBJ databases">
        <title>Description of Sphingomonas pokkalii sp nov, isolated from the rhizosphere of saline tolerant pokkali rice and its draft genome analysis.</title>
        <authorList>
            <person name="Menon R."/>
            <person name="Kumari S."/>
            <person name="Rameshkumar N."/>
        </authorList>
    </citation>
    <scope>NUCLEOTIDE SEQUENCE [LARGE SCALE GENOMIC DNA]</scope>
    <source>
        <strain evidence="1 2">L3B27</strain>
    </source>
</reference>
<keyword evidence="2" id="KW-1185">Reference proteome</keyword>
<dbReference type="AlphaFoldDB" id="A0A2U0SJL3"/>
<name>A0A2U0SJL3_9SPHN</name>
<proteinExistence type="predicted"/>
<dbReference type="Pfam" id="PF22391">
    <property type="entry name" value="DUF6975"/>
    <property type="match status" value="1"/>
</dbReference>
<accession>A0A2U0SJL3</accession>
<evidence type="ECO:0000313" key="1">
    <source>
        <dbReference type="EMBL" id="PVX31519.1"/>
    </source>
</evidence>
<dbReference type="InterPro" id="IPR054248">
    <property type="entry name" value="DUF6975"/>
</dbReference>
<evidence type="ECO:0000313" key="2">
    <source>
        <dbReference type="Proteomes" id="UP000245890"/>
    </source>
</evidence>
<dbReference type="OrthoDB" id="7468483at2"/>
<dbReference type="Proteomes" id="UP000245890">
    <property type="component" value="Unassembled WGS sequence"/>
</dbReference>
<organism evidence="1 2">
    <name type="scientific">Sphingomonas pokkalii</name>
    <dbReference type="NCBI Taxonomy" id="2175090"/>
    <lineage>
        <taxon>Bacteria</taxon>
        <taxon>Pseudomonadati</taxon>
        <taxon>Pseudomonadota</taxon>
        <taxon>Alphaproteobacteria</taxon>
        <taxon>Sphingomonadales</taxon>
        <taxon>Sphingomonadaceae</taxon>
        <taxon>Sphingomonas</taxon>
    </lineage>
</organism>
<gene>
    <name evidence="1" type="ORF">DD559_13020</name>
</gene>
<dbReference type="EMBL" id="QENQ01000001">
    <property type="protein sequence ID" value="PVX31519.1"/>
    <property type="molecule type" value="Genomic_DNA"/>
</dbReference>